<keyword evidence="1" id="KW-0963">Cytoplasm</keyword>
<evidence type="ECO:0000313" key="4">
    <source>
        <dbReference type="Proteomes" id="UP001217754"/>
    </source>
</evidence>
<dbReference type="GO" id="GO:0008180">
    <property type="term" value="C:COP9 signalosome"/>
    <property type="evidence" value="ECO:0007669"/>
    <property type="project" value="TreeGrafter"/>
</dbReference>
<dbReference type="InterPro" id="IPR055089">
    <property type="entry name" value="COP9_N"/>
</dbReference>
<dbReference type="Proteomes" id="UP001217754">
    <property type="component" value="Chromosome 7"/>
</dbReference>
<gene>
    <name evidence="3" type="ORF">MJAP1_003579</name>
</gene>
<accession>A0AAF0JH73</accession>
<dbReference type="EMBL" id="CP119964">
    <property type="protein sequence ID" value="WFD40591.1"/>
    <property type="molecule type" value="Genomic_DNA"/>
</dbReference>
<evidence type="ECO:0000256" key="1">
    <source>
        <dbReference type="ARBA" id="ARBA00022490"/>
    </source>
</evidence>
<dbReference type="RefSeq" id="XP_060123488.1">
    <property type="nucleotide sequence ID" value="XM_060267505.1"/>
</dbReference>
<sequence>MTMAWAEAADRATADPSCVPELYAFLEQDEALLGDRMDPPWKSARPLAKWMCLAAQLRAAQSAAEVQALEAGHEDVMQSIGAIPYVPLLVAQWADAMSDKGRLVSPTYATRWLEGVYESLAPYRGLSSVHAPLLYQYLLAKDEKSAALVQRTDLGATDFARVGRYLDILAYLYYAGLVYTLQQAYEKAEDVWQTCIALPSESVSHIQLDAFKKLILVRLLAGHNVEGEALLKHTSVNVRSQYLRQAGAYLALAHNYRRMRSGSRDLHTLLAAHAEQFAADANTGLVQQCVAAQPQRLVEALARIYSTLPLDAVAAYLACTPDEARSALASTPRVDVSYANGPQVGAFPLPDGVACTLAERDSAPYVALALRPAPTPMLPAEHDGRAALAALVRAAHLAPSHLAKLAALHGAPRGDAQTS</sequence>
<dbReference type="GO" id="GO:0006511">
    <property type="term" value="P:ubiquitin-dependent protein catabolic process"/>
    <property type="evidence" value="ECO:0007669"/>
    <property type="project" value="TreeGrafter"/>
</dbReference>
<keyword evidence="4" id="KW-1185">Reference proteome</keyword>
<reference evidence="3" key="1">
    <citation type="submission" date="2023-03" db="EMBL/GenBank/DDBJ databases">
        <title>Mating type loci evolution in Malassezia.</title>
        <authorList>
            <person name="Coelho M.A."/>
        </authorList>
    </citation>
    <scope>NUCLEOTIDE SEQUENCE</scope>
    <source>
        <strain evidence="3">CBS 9431</strain>
    </source>
</reference>
<feature type="domain" description="COP9 signalosome complex subunit 3 N-terminal helical repeats" evidence="2">
    <location>
        <begin position="126"/>
        <end position="222"/>
    </location>
</feature>
<organism evidence="3 4">
    <name type="scientific">Malassezia japonica</name>
    <dbReference type="NCBI Taxonomy" id="223818"/>
    <lineage>
        <taxon>Eukaryota</taxon>
        <taxon>Fungi</taxon>
        <taxon>Dikarya</taxon>
        <taxon>Basidiomycota</taxon>
        <taxon>Ustilaginomycotina</taxon>
        <taxon>Malasseziomycetes</taxon>
        <taxon>Malasseziales</taxon>
        <taxon>Malasseziaceae</taxon>
        <taxon>Malassezia</taxon>
    </lineage>
</organism>
<dbReference type="InterPro" id="IPR050756">
    <property type="entry name" value="CSN3"/>
</dbReference>
<dbReference type="Pfam" id="PF22788">
    <property type="entry name" value="COP9_hel_rpt"/>
    <property type="match status" value="1"/>
</dbReference>
<name>A0AAF0JH73_9BASI</name>
<protein>
    <recommendedName>
        <fullName evidence="2">COP9 signalosome complex subunit 3 N-terminal helical repeats domain-containing protein</fullName>
    </recommendedName>
</protein>
<dbReference type="PANTHER" id="PTHR10758">
    <property type="entry name" value="26S PROTEASOME NON-ATPASE REGULATORY SUBUNIT 3/COP9 SIGNALOSOME COMPLEX SUBUNIT 3"/>
    <property type="match status" value="1"/>
</dbReference>
<dbReference type="PANTHER" id="PTHR10758:SF1">
    <property type="entry name" value="COP9 SIGNALOSOME COMPLEX SUBUNIT 3"/>
    <property type="match status" value="1"/>
</dbReference>
<evidence type="ECO:0000313" key="3">
    <source>
        <dbReference type="EMBL" id="WFD40591.1"/>
    </source>
</evidence>
<evidence type="ECO:0000259" key="2">
    <source>
        <dbReference type="Pfam" id="PF22788"/>
    </source>
</evidence>
<dbReference type="GeneID" id="85227230"/>
<dbReference type="AlphaFoldDB" id="A0AAF0JH73"/>
<proteinExistence type="predicted"/>